<proteinExistence type="predicted"/>
<reference evidence="2 3" key="1">
    <citation type="submission" date="2020-04" db="EMBL/GenBank/DDBJ databases">
        <title>MicrobeNet Type strains.</title>
        <authorList>
            <person name="Nicholson A.C."/>
        </authorList>
    </citation>
    <scope>NUCLEOTIDE SEQUENCE [LARGE SCALE GENOMIC DNA]</scope>
    <source>
        <strain evidence="2 3">DSM 40738</strain>
    </source>
</reference>
<keyword evidence="3" id="KW-1185">Reference proteome</keyword>
<dbReference type="RefSeq" id="WP_168437572.1">
    <property type="nucleotide sequence ID" value="NZ_JAAXOU010000020.1"/>
</dbReference>
<feature type="compositionally biased region" description="Low complexity" evidence="1">
    <location>
        <begin position="8"/>
        <end position="21"/>
    </location>
</feature>
<evidence type="ECO:0000256" key="1">
    <source>
        <dbReference type="SAM" id="MobiDB-lite"/>
    </source>
</evidence>
<accession>A0AA44IC50</accession>
<dbReference type="Proteomes" id="UP000570003">
    <property type="component" value="Unassembled WGS sequence"/>
</dbReference>
<feature type="region of interest" description="Disordered" evidence="1">
    <location>
        <begin position="62"/>
        <end position="83"/>
    </location>
</feature>
<evidence type="ECO:0000313" key="2">
    <source>
        <dbReference type="EMBL" id="NKY13300.1"/>
    </source>
</evidence>
<protein>
    <submittedName>
        <fullName evidence="2">Uncharacterized protein</fullName>
    </submittedName>
</protein>
<name>A0AA44IC50_STRE0</name>
<comment type="caution">
    <text evidence="2">The sequence shown here is derived from an EMBL/GenBank/DDBJ whole genome shotgun (WGS) entry which is preliminary data.</text>
</comment>
<dbReference type="EMBL" id="JAAXOU010000020">
    <property type="protein sequence ID" value="NKY13300.1"/>
    <property type="molecule type" value="Genomic_DNA"/>
</dbReference>
<evidence type="ECO:0000313" key="3">
    <source>
        <dbReference type="Proteomes" id="UP000570003"/>
    </source>
</evidence>
<organism evidence="2 3">
    <name type="scientific">Streptomyces somaliensis (strain ATCC 33201 / DSM 40738 / JCM 12659 / KCTC 9044 / NCTC 11332 / NRRL B-12077 / IP 733)</name>
    <dbReference type="NCBI Taxonomy" id="1134445"/>
    <lineage>
        <taxon>Bacteria</taxon>
        <taxon>Bacillati</taxon>
        <taxon>Actinomycetota</taxon>
        <taxon>Actinomycetes</taxon>
        <taxon>Kitasatosporales</taxon>
        <taxon>Streptomycetaceae</taxon>
        <taxon>Streptomyces</taxon>
    </lineage>
</organism>
<gene>
    <name evidence="2" type="ORF">HGA06_03680</name>
</gene>
<sequence length="83" mass="8626">MRFEAEPVFDGVGDGFDPPVDTRGLAVPDRLVPAVRPHEANTETLAGGALEVLPGEALVREDRLSPVDGGSRVPAARPSPPAS</sequence>
<dbReference type="AlphaFoldDB" id="A0AA44IC50"/>
<feature type="region of interest" description="Disordered" evidence="1">
    <location>
        <begin position="1"/>
        <end position="21"/>
    </location>
</feature>